<evidence type="ECO:0000313" key="3">
    <source>
        <dbReference type="Proteomes" id="UP000770785"/>
    </source>
</evidence>
<feature type="region of interest" description="Disordered" evidence="1">
    <location>
        <begin position="172"/>
        <end position="192"/>
    </location>
</feature>
<name>A0ABX0X8G3_9BACT</name>
<dbReference type="Proteomes" id="UP000770785">
    <property type="component" value="Unassembled WGS sequence"/>
</dbReference>
<dbReference type="EMBL" id="JAATJH010000001">
    <property type="protein sequence ID" value="NJC25538.1"/>
    <property type="molecule type" value="Genomic_DNA"/>
</dbReference>
<evidence type="ECO:0000313" key="2">
    <source>
        <dbReference type="EMBL" id="NJC25538.1"/>
    </source>
</evidence>
<keyword evidence="3" id="KW-1185">Reference proteome</keyword>
<protein>
    <submittedName>
        <fullName evidence="2">Uncharacterized protein</fullName>
    </submittedName>
</protein>
<reference evidence="2 3" key="1">
    <citation type="submission" date="2020-03" db="EMBL/GenBank/DDBJ databases">
        <title>Genomic Encyclopedia of Type Strains, Phase IV (KMG-IV): sequencing the most valuable type-strain genomes for metagenomic binning, comparative biology and taxonomic classification.</title>
        <authorList>
            <person name="Goeker M."/>
        </authorList>
    </citation>
    <scope>NUCLEOTIDE SEQUENCE [LARGE SCALE GENOMIC DNA]</scope>
    <source>
        <strain evidence="2 3">DSM 105096</strain>
    </source>
</reference>
<dbReference type="Pfam" id="PF18849">
    <property type="entry name" value="baeRF_family7"/>
    <property type="match status" value="1"/>
</dbReference>
<dbReference type="RefSeq" id="WP_168036287.1">
    <property type="nucleotide sequence ID" value="NZ_JAATJH010000001.1"/>
</dbReference>
<accession>A0ABX0X8G3</accession>
<organism evidence="2 3">
    <name type="scientific">Neolewinella antarctica</name>
    <dbReference type="NCBI Taxonomy" id="442734"/>
    <lineage>
        <taxon>Bacteria</taxon>
        <taxon>Pseudomonadati</taxon>
        <taxon>Bacteroidota</taxon>
        <taxon>Saprospiria</taxon>
        <taxon>Saprospirales</taxon>
        <taxon>Lewinellaceae</taxon>
        <taxon>Neolewinella</taxon>
    </lineage>
</organism>
<sequence>MLTQQQFDTLATTNGDSLISIYVPTSPVGSEEKDRIRLKNAIQKATNDLESRGMTNLEATEYLTKGTNLVEDFDFSEDSSNGLAVFIGKDVFETITLRSEVAESVKIGTAFMLAPLVKELNGAGDEFFLLTLSRGGCKLFLARDGQLDAIETTGIIPVDMEAALLLDDPNRQLQRSGRSDRPGTVSGHGAGKDTENAYVKEYFDIVDGGVATLLKNETRPLLLAGVTELIPIYREANQYTHLIEDRYVSGNVDQEATTDLHKKAADALGGFFTQQKERDHELYGLNLAKGEAGSNLMNIVPAAINGRIAVLWVVEGSVQYGHYEAATNGVELTDDRAPGATELYNLAIVSARKSGARVYITDAESLPKDGGQVCAIYRYGIPAVITNLG</sequence>
<evidence type="ECO:0000256" key="1">
    <source>
        <dbReference type="SAM" id="MobiDB-lite"/>
    </source>
</evidence>
<proteinExistence type="predicted"/>
<gene>
    <name evidence="2" type="ORF">GGR27_001019</name>
</gene>
<comment type="caution">
    <text evidence="2">The sequence shown here is derived from an EMBL/GenBank/DDBJ whole genome shotgun (WGS) entry which is preliminary data.</text>
</comment>
<dbReference type="InterPro" id="IPR040837">
    <property type="entry name" value="Bact_RF_family7"/>
</dbReference>